<comment type="caution">
    <text evidence="3">The sequence shown here is derived from an EMBL/GenBank/DDBJ whole genome shotgun (WGS) entry which is preliminary data.</text>
</comment>
<feature type="transmembrane region" description="Helical" evidence="1">
    <location>
        <begin position="6"/>
        <end position="25"/>
    </location>
</feature>
<accession>A0ABT0R1V7</accession>
<sequence>MVEFPLVGFLIVVIALAVIQTALIMHTRNVLTDAAVQGALVASLEGNSVEDGREHAERLIHQQLGSRYAASATAEESGDGEIRVEITATFPLVGLLGPAGTFTVDGHATDESVWTGAGAEERS</sequence>
<name>A0ABT0R1V7_9MICO</name>
<keyword evidence="1" id="KW-1133">Transmembrane helix</keyword>
<dbReference type="Pfam" id="PF07811">
    <property type="entry name" value="TadE"/>
    <property type="match status" value="1"/>
</dbReference>
<keyword evidence="1" id="KW-0472">Membrane</keyword>
<keyword evidence="1" id="KW-0812">Transmembrane</keyword>
<gene>
    <name evidence="3" type="ORF">Bequi_11090</name>
</gene>
<dbReference type="Proteomes" id="UP001203761">
    <property type="component" value="Unassembled WGS sequence"/>
</dbReference>
<evidence type="ECO:0000313" key="3">
    <source>
        <dbReference type="EMBL" id="MCL6423915.1"/>
    </source>
</evidence>
<feature type="domain" description="TadE-like" evidence="2">
    <location>
        <begin position="1"/>
        <end position="39"/>
    </location>
</feature>
<evidence type="ECO:0000256" key="1">
    <source>
        <dbReference type="SAM" id="Phobius"/>
    </source>
</evidence>
<evidence type="ECO:0000259" key="2">
    <source>
        <dbReference type="Pfam" id="PF07811"/>
    </source>
</evidence>
<organism evidence="3 4">
    <name type="scientific">Brachybacterium equifaecis</name>
    <dbReference type="NCBI Taxonomy" id="2910770"/>
    <lineage>
        <taxon>Bacteria</taxon>
        <taxon>Bacillati</taxon>
        <taxon>Actinomycetota</taxon>
        <taxon>Actinomycetes</taxon>
        <taxon>Micrococcales</taxon>
        <taxon>Dermabacteraceae</taxon>
        <taxon>Brachybacterium</taxon>
    </lineage>
</organism>
<dbReference type="EMBL" id="JAKNCJ010000006">
    <property type="protein sequence ID" value="MCL6423915.1"/>
    <property type="molecule type" value="Genomic_DNA"/>
</dbReference>
<proteinExistence type="predicted"/>
<protein>
    <submittedName>
        <fullName evidence="3">Pilus assembly protein</fullName>
    </submittedName>
</protein>
<dbReference type="RefSeq" id="WP_249737996.1">
    <property type="nucleotide sequence ID" value="NZ_JAKNCJ010000006.1"/>
</dbReference>
<evidence type="ECO:0000313" key="4">
    <source>
        <dbReference type="Proteomes" id="UP001203761"/>
    </source>
</evidence>
<reference evidence="3" key="1">
    <citation type="submission" date="2022-02" db="EMBL/GenBank/DDBJ databases">
        <authorList>
            <person name="Lee M."/>
            <person name="Kim S.-J."/>
            <person name="Jung M.-Y."/>
        </authorList>
    </citation>
    <scope>NUCLEOTIDE SEQUENCE</scope>
    <source>
        <strain evidence="3">JHP9</strain>
    </source>
</reference>
<dbReference type="InterPro" id="IPR012495">
    <property type="entry name" value="TadE-like_dom"/>
</dbReference>
<keyword evidence="4" id="KW-1185">Reference proteome</keyword>